<evidence type="ECO:0000256" key="5">
    <source>
        <dbReference type="SAM" id="Phobius"/>
    </source>
</evidence>
<sequence>MMACSPATRSAAAAVAAASAAGAARRTASGGHLALNGSFAAAACRTGRSDARQRCAAALVSRRPLSSTVRLVFHGAKPLRRAAPRALCDANLFLLPLVGRKKKRREPRHPSRSSPLARAAPVPLVNAFSGSDRSRPFSSRQILKKFIPENVRQLAKTAAVFGDNLVVNSPVFHSFIFLTVAIFGASWHFEKEKKRMDAKREEAQKKVVAAAGKPKIGGPFTLVDTEGKTVTNEDFLGQYLLVYFGFTHCPDVCPEELEKMTDVVDLLRANPMMGKKVTPIFITCDPQRDGIDEVKAYVKDFHSDLIGLTGTFDQVARAAKAYRIYFSAPPGVDPGDDYLVDHSIFFYFMDPHGEFLDAYSREWTPGQVVLSIESHVKKYRADGGAEGREAVLRQREERARAKEAEPAEKQPTMSERIGAPLKSWI</sequence>
<feature type="disulfide bond" description="Redox-active" evidence="3">
    <location>
        <begin position="249"/>
        <end position="253"/>
    </location>
</feature>
<evidence type="ECO:0000313" key="6">
    <source>
        <dbReference type="EMBL" id="KAG5457806.1"/>
    </source>
</evidence>
<dbReference type="OrthoDB" id="270009at2759"/>
<comment type="caution">
    <text evidence="6">The sequence shown here is derived from an EMBL/GenBank/DDBJ whole genome shotgun (WGS) entry which is preliminary data.</text>
</comment>
<organism evidence="6 7">
    <name type="scientific">Olpidium bornovanus</name>
    <dbReference type="NCBI Taxonomy" id="278681"/>
    <lineage>
        <taxon>Eukaryota</taxon>
        <taxon>Fungi</taxon>
        <taxon>Fungi incertae sedis</taxon>
        <taxon>Olpidiomycota</taxon>
        <taxon>Olpidiomycotina</taxon>
        <taxon>Olpidiomycetes</taxon>
        <taxon>Olpidiales</taxon>
        <taxon>Olpidiaceae</taxon>
        <taxon>Olpidium</taxon>
    </lineage>
</organism>
<evidence type="ECO:0000256" key="3">
    <source>
        <dbReference type="PIRSR" id="PIRSR603782-2"/>
    </source>
</evidence>
<dbReference type="InterPro" id="IPR003782">
    <property type="entry name" value="SCO1/SenC"/>
</dbReference>
<dbReference type="Proteomes" id="UP000673691">
    <property type="component" value="Unassembled WGS sequence"/>
</dbReference>
<comment type="similarity">
    <text evidence="1">Belongs to the SCO1/2 family.</text>
</comment>
<dbReference type="Gene3D" id="3.40.30.10">
    <property type="entry name" value="Glutaredoxin"/>
    <property type="match status" value="1"/>
</dbReference>
<feature type="compositionally biased region" description="Basic and acidic residues" evidence="4">
    <location>
        <begin position="394"/>
        <end position="408"/>
    </location>
</feature>
<keyword evidence="5" id="KW-0472">Membrane</keyword>
<dbReference type="PANTHER" id="PTHR12151">
    <property type="entry name" value="ELECTRON TRANSPORT PROTIN SCO1/SENC FAMILY MEMBER"/>
    <property type="match status" value="1"/>
</dbReference>
<dbReference type="EMBL" id="JAEFCI010009445">
    <property type="protein sequence ID" value="KAG5457806.1"/>
    <property type="molecule type" value="Genomic_DNA"/>
</dbReference>
<dbReference type="AlphaFoldDB" id="A0A8H8DGX6"/>
<dbReference type="FunFam" id="3.40.30.10:FF:000013">
    <property type="entry name" value="Blast:Protein SCO1 homolog, mitochondrial"/>
    <property type="match status" value="1"/>
</dbReference>
<dbReference type="GO" id="GO:0033617">
    <property type="term" value="P:mitochondrial respiratory chain complex IV assembly"/>
    <property type="evidence" value="ECO:0007669"/>
    <property type="project" value="TreeGrafter"/>
</dbReference>
<evidence type="ECO:0000313" key="7">
    <source>
        <dbReference type="Proteomes" id="UP000673691"/>
    </source>
</evidence>
<keyword evidence="7" id="KW-1185">Reference proteome</keyword>
<dbReference type="InterPro" id="IPR036249">
    <property type="entry name" value="Thioredoxin-like_sf"/>
</dbReference>
<feature type="binding site" evidence="2">
    <location>
        <position position="342"/>
    </location>
    <ligand>
        <name>Cu cation</name>
        <dbReference type="ChEBI" id="CHEBI:23378"/>
    </ligand>
</feature>
<keyword evidence="2" id="KW-0186">Copper</keyword>
<keyword evidence="3" id="KW-1015">Disulfide bond</keyword>
<dbReference type="SUPFAM" id="SSF52833">
    <property type="entry name" value="Thioredoxin-like"/>
    <property type="match status" value="1"/>
</dbReference>
<dbReference type="PANTHER" id="PTHR12151:SF5">
    <property type="entry name" value="AT19154P"/>
    <property type="match status" value="1"/>
</dbReference>
<accession>A0A8H8DGX6</accession>
<protein>
    <submittedName>
        <fullName evidence="6">SCO1/SenC-domain-containing protein</fullName>
    </submittedName>
</protein>
<keyword evidence="5" id="KW-1133">Transmembrane helix</keyword>
<feature type="region of interest" description="Disordered" evidence="4">
    <location>
        <begin position="394"/>
        <end position="425"/>
    </location>
</feature>
<dbReference type="Pfam" id="PF02630">
    <property type="entry name" value="SCO1-SenC"/>
    <property type="match status" value="1"/>
</dbReference>
<feature type="binding site" evidence="2">
    <location>
        <position position="249"/>
    </location>
    <ligand>
        <name>Cu cation</name>
        <dbReference type="ChEBI" id="CHEBI:23378"/>
    </ligand>
</feature>
<evidence type="ECO:0000256" key="4">
    <source>
        <dbReference type="SAM" id="MobiDB-lite"/>
    </source>
</evidence>
<evidence type="ECO:0000256" key="2">
    <source>
        <dbReference type="PIRSR" id="PIRSR603782-1"/>
    </source>
</evidence>
<feature type="binding site" evidence="2">
    <location>
        <position position="253"/>
    </location>
    <ligand>
        <name>Cu cation</name>
        <dbReference type="ChEBI" id="CHEBI:23378"/>
    </ligand>
</feature>
<keyword evidence="2" id="KW-0479">Metal-binding</keyword>
<keyword evidence="5" id="KW-0812">Transmembrane</keyword>
<proteinExistence type="inferred from homology"/>
<gene>
    <name evidence="6" type="ORF">BJ554DRAFT_2090</name>
</gene>
<dbReference type="GO" id="GO:0005507">
    <property type="term" value="F:copper ion binding"/>
    <property type="evidence" value="ECO:0007669"/>
    <property type="project" value="UniProtKB-ARBA"/>
</dbReference>
<feature type="transmembrane region" description="Helical" evidence="5">
    <location>
        <begin position="171"/>
        <end position="189"/>
    </location>
</feature>
<name>A0A8H8DGX6_9FUNG</name>
<reference evidence="6 7" key="1">
    <citation type="journal article" name="Sci. Rep.">
        <title>Genome-scale phylogenetic analyses confirm Olpidium as the closest living zoosporic fungus to the non-flagellated, terrestrial fungi.</title>
        <authorList>
            <person name="Chang Y."/>
            <person name="Rochon D."/>
            <person name="Sekimoto S."/>
            <person name="Wang Y."/>
            <person name="Chovatia M."/>
            <person name="Sandor L."/>
            <person name="Salamov A."/>
            <person name="Grigoriev I.V."/>
            <person name="Stajich J.E."/>
            <person name="Spatafora J.W."/>
        </authorList>
    </citation>
    <scope>NUCLEOTIDE SEQUENCE [LARGE SCALE GENOMIC DNA]</scope>
    <source>
        <strain evidence="6">S191</strain>
    </source>
</reference>
<dbReference type="GO" id="GO:0005739">
    <property type="term" value="C:mitochondrion"/>
    <property type="evidence" value="ECO:0007669"/>
    <property type="project" value="GOC"/>
</dbReference>
<evidence type="ECO:0000256" key="1">
    <source>
        <dbReference type="ARBA" id="ARBA00010996"/>
    </source>
</evidence>
<dbReference type="CDD" id="cd02968">
    <property type="entry name" value="SCO"/>
    <property type="match status" value="1"/>
</dbReference>